<dbReference type="AlphaFoldDB" id="X6LDK0"/>
<evidence type="ECO:0000256" key="1">
    <source>
        <dbReference type="SAM" id="MobiDB-lite"/>
    </source>
</evidence>
<proteinExistence type="predicted"/>
<organism evidence="2 3">
    <name type="scientific">Reticulomyxa filosa</name>
    <dbReference type="NCBI Taxonomy" id="46433"/>
    <lineage>
        <taxon>Eukaryota</taxon>
        <taxon>Sar</taxon>
        <taxon>Rhizaria</taxon>
        <taxon>Retaria</taxon>
        <taxon>Foraminifera</taxon>
        <taxon>Monothalamids</taxon>
        <taxon>Reticulomyxidae</taxon>
        <taxon>Reticulomyxa</taxon>
    </lineage>
</organism>
<protein>
    <submittedName>
        <fullName evidence="2">Uncharacterized protein</fullName>
    </submittedName>
</protein>
<dbReference type="EMBL" id="ASPP01043406">
    <property type="protein sequence ID" value="ETN99628.1"/>
    <property type="molecule type" value="Genomic_DNA"/>
</dbReference>
<dbReference type="Proteomes" id="UP000023152">
    <property type="component" value="Unassembled WGS sequence"/>
</dbReference>
<accession>X6LDK0</accession>
<feature type="region of interest" description="Disordered" evidence="1">
    <location>
        <begin position="1"/>
        <end position="24"/>
    </location>
</feature>
<reference evidence="2 3" key="1">
    <citation type="journal article" date="2013" name="Curr. Biol.">
        <title>The Genome of the Foraminiferan Reticulomyxa filosa.</title>
        <authorList>
            <person name="Glockner G."/>
            <person name="Hulsmann N."/>
            <person name="Schleicher M."/>
            <person name="Noegel A.A."/>
            <person name="Eichinger L."/>
            <person name="Gallinger C."/>
            <person name="Pawlowski J."/>
            <person name="Sierra R."/>
            <person name="Euteneuer U."/>
            <person name="Pillet L."/>
            <person name="Moustafa A."/>
            <person name="Platzer M."/>
            <person name="Groth M."/>
            <person name="Szafranski K."/>
            <person name="Schliwa M."/>
        </authorList>
    </citation>
    <scope>NUCLEOTIDE SEQUENCE [LARGE SCALE GENOMIC DNA]</scope>
</reference>
<name>X6LDK0_RETFI</name>
<evidence type="ECO:0000313" key="3">
    <source>
        <dbReference type="Proteomes" id="UP000023152"/>
    </source>
</evidence>
<keyword evidence="3" id="KW-1185">Reference proteome</keyword>
<gene>
    <name evidence="2" type="ORF">RFI_37844</name>
</gene>
<sequence>MASTLLETEQKYDDGSSVDEVTGKKSRQSLLYDPLEASKQLLFSLLRLDQVNEQINGTETRVVLSKKKKNWEVVYLLDRSEQHESFYIALTPQNEYMIVHRDDIYSIPPTEKLSVQESLQKIMRALLFKFQETA</sequence>
<feature type="non-terminal residue" evidence="2">
    <location>
        <position position="134"/>
    </location>
</feature>
<comment type="caution">
    <text evidence="2">The sequence shown here is derived from an EMBL/GenBank/DDBJ whole genome shotgun (WGS) entry which is preliminary data.</text>
</comment>
<evidence type="ECO:0000313" key="2">
    <source>
        <dbReference type="EMBL" id="ETN99628.1"/>
    </source>
</evidence>